<sequence>KKTLHRSSNGRSARVVAPKSVTKAKPPKPRLRPMLPRQTKKTP</sequence>
<name>A0AAN8EVX5_TRICO</name>
<organism evidence="2 3">
    <name type="scientific">Trichostrongylus colubriformis</name>
    <name type="common">Black scour worm</name>
    <dbReference type="NCBI Taxonomy" id="6319"/>
    <lineage>
        <taxon>Eukaryota</taxon>
        <taxon>Metazoa</taxon>
        <taxon>Ecdysozoa</taxon>
        <taxon>Nematoda</taxon>
        <taxon>Chromadorea</taxon>
        <taxon>Rhabditida</taxon>
        <taxon>Rhabditina</taxon>
        <taxon>Rhabditomorpha</taxon>
        <taxon>Strongyloidea</taxon>
        <taxon>Trichostrongylidae</taxon>
        <taxon>Trichostrongylus</taxon>
    </lineage>
</organism>
<feature type="compositionally biased region" description="Polar residues" evidence="1">
    <location>
        <begin position="1"/>
        <end position="11"/>
    </location>
</feature>
<reference evidence="2 3" key="1">
    <citation type="submission" date="2019-10" db="EMBL/GenBank/DDBJ databases">
        <title>Assembly and Annotation for the nematode Trichostrongylus colubriformis.</title>
        <authorList>
            <person name="Martin J."/>
        </authorList>
    </citation>
    <scope>NUCLEOTIDE SEQUENCE [LARGE SCALE GENOMIC DNA]</scope>
    <source>
        <strain evidence="2">G859</strain>
        <tissue evidence="2">Whole worm</tissue>
    </source>
</reference>
<evidence type="ECO:0000313" key="2">
    <source>
        <dbReference type="EMBL" id="KAK5964764.1"/>
    </source>
</evidence>
<dbReference type="EMBL" id="WIXE01025358">
    <property type="protein sequence ID" value="KAK5964764.1"/>
    <property type="molecule type" value="Genomic_DNA"/>
</dbReference>
<comment type="caution">
    <text evidence="2">The sequence shown here is derived from an EMBL/GenBank/DDBJ whole genome shotgun (WGS) entry which is preliminary data.</text>
</comment>
<evidence type="ECO:0000313" key="3">
    <source>
        <dbReference type="Proteomes" id="UP001331761"/>
    </source>
</evidence>
<evidence type="ECO:0000256" key="1">
    <source>
        <dbReference type="SAM" id="MobiDB-lite"/>
    </source>
</evidence>
<feature type="region of interest" description="Disordered" evidence="1">
    <location>
        <begin position="1"/>
        <end position="43"/>
    </location>
</feature>
<feature type="non-terminal residue" evidence="2">
    <location>
        <position position="1"/>
    </location>
</feature>
<dbReference type="AlphaFoldDB" id="A0AAN8EVX5"/>
<proteinExistence type="predicted"/>
<keyword evidence="3" id="KW-1185">Reference proteome</keyword>
<accession>A0AAN8EVX5</accession>
<gene>
    <name evidence="2" type="ORF">GCK32_021815</name>
</gene>
<protein>
    <submittedName>
        <fullName evidence="2">Uncharacterized protein</fullName>
    </submittedName>
</protein>
<dbReference type="Proteomes" id="UP001331761">
    <property type="component" value="Unassembled WGS sequence"/>
</dbReference>